<organism evidence="2 3">
    <name type="scientific">Streptomyces lunaelactis</name>
    <dbReference type="NCBI Taxonomy" id="1535768"/>
    <lineage>
        <taxon>Bacteria</taxon>
        <taxon>Bacillati</taxon>
        <taxon>Actinomycetota</taxon>
        <taxon>Actinomycetes</taxon>
        <taxon>Kitasatosporales</taxon>
        <taxon>Streptomycetaceae</taxon>
        <taxon>Streptomyces</taxon>
    </lineage>
</organism>
<feature type="region of interest" description="Disordered" evidence="1">
    <location>
        <begin position="1"/>
        <end position="34"/>
    </location>
</feature>
<dbReference type="KEGG" id="slk:SLUN_13165"/>
<evidence type="ECO:0008006" key="4">
    <source>
        <dbReference type="Google" id="ProtNLM"/>
    </source>
</evidence>
<dbReference type="EMBL" id="CP026304">
    <property type="protein sequence ID" value="AVZ73001.1"/>
    <property type="molecule type" value="Genomic_DNA"/>
</dbReference>
<evidence type="ECO:0000313" key="3">
    <source>
        <dbReference type="Proteomes" id="UP000244201"/>
    </source>
</evidence>
<sequence length="378" mass="39960">MAVWSARKSKGQLDAPQRRNAAATPPSDTTLPATTGWLLRGKDGRLTAYAPTTEGVLRWTETRPGGPEWSGPDLIPAPGVLPYLSIAQGADGYVHLLGLRRARLADGRTGVDVVHALQYQSGLAVRDWHPLGTPYPRDPDLAEQIGLPSGVVNAQGSLHVFVRNACAGVCGRSQGSSGRWGKWADLKGKGVLGTVSASTTSEGLMEILATTADGIIRWEQETAGMDFQRAEDIPAGAAPDSLTAERTGGNRLTHFWHDADDHMARAWRPSTKEPITLGTGTGTGPVALLRTPVEGNDCTILARRDAATGRPALAAYPTEHESLECSWTLTGEPCAGAPALAIDGRGRIVMAAFGTDGTLRVARQKAESGLALEAWARV</sequence>
<accession>A0A2R4T1K5</accession>
<name>A0A2R4T1K5_9ACTN</name>
<dbReference type="Proteomes" id="UP000244201">
    <property type="component" value="Chromosome"/>
</dbReference>
<keyword evidence="3" id="KW-1185">Reference proteome</keyword>
<gene>
    <name evidence="2" type="ORF">SLUN_13165</name>
</gene>
<proteinExistence type="predicted"/>
<dbReference type="SUPFAM" id="SSF89372">
    <property type="entry name" value="Fucose-specific lectin"/>
    <property type="match status" value="1"/>
</dbReference>
<dbReference type="RefSeq" id="WP_108148678.1">
    <property type="nucleotide sequence ID" value="NZ_CP026304.1"/>
</dbReference>
<dbReference type="OrthoDB" id="4307815at2"/>
<reference evidence="2 3" key="1">
    <citation type="submission" date="2018-01" db="EMBL/GenBank/DDBJ databases">
        <title>Complete genome sequence of Streptomyces lunaelactis MM109T, a Ferroverdin A producer isolated from cave moonmilk deposits.</title>
        <authorList>
            <person name="Naome A."/>
            <person name="Martinet L."/>
            <person name="Maciejewska M."/>
            <person name="Anderssen S."/>
            <person name="Adam D."/>
            <person name="Tenconi E."/>
            <person name="Deflandre B."/>
            <person name="Arguelles-Arias A."/>
            <person name="Calusinska M."/>
            <person name="Copieters W."/>
            <person name="Karim L."/>
            <person name="Hanikenne M."/>
            <person name="Baurain D."/>
            <person name="van Wezel G."/>
            <person name="Smargiasso N."/>
            <person name="de Pauw E."/>
            <person name="Delfosse P."/>
            <person name="Rigali S."/>
        </authorList>
    </citation>
    <scope>NUCLEOTIDE SEQUENCE [LARGE SCALE GENOMIC DNA]</scope>
    <source>
        <strain evidence="2 3">MM109</strain>
    </source>
</reference>
<dbReference type="GeneID" id="55656213"/>
<evidence type="ECO:0000313" key="2">
    <source>
        <dbReference type="EMBL" id="AVZ73001.1"/>
    </source>
</evidence>
<evidence type="ECO:0000256" key="1">
    <source>
        <dbReference type="SAM" id="MobiDB-lite"/>
    </source>
</evidence>
<protein>
    <recommendedName>
        <fullName evidence="4">LmbE family protein</fullName>
    </recommendedName>
</protein>
<dbReference type="AlphaFoldDB" id="A0A2R4T1K5"/>